<dbReference type="RefSeq" id="WP_136535482.1">
    <property type="nucleotide sequence ID" value="NZ_STGY01000057.1"/>
</dbReference>
<reference evidence="3" key="1">
    <citation type="submission" date="2019-04" db="EMBL/GenBank/DDBJ databases">
        <title>Nocardioides xinjiangensis sp. nov.</title>
        <authorList>
            <person name="Liu S."/>
        </authorList>
    </citation>
    <scope>NUCLEOTIDE SEQUENCE [LARGE SCALE GENOMIC DNA]</scope>
    <source>
        <strain evidence="3">18</strain>
    </source>
</reference>
<dbReference type="OrthoDB" id="3307062at2"/>
<proteinExistence type="predicted"/>
<keyword evidence="3" id="KW-1185">Reference proteome</keyword>
<dbReference type="InterPro" id="IPR057037">
    <property type="entry name" value="TPR_rep_actino"/>
</dbReference>
<dbReference type="AlphaFoldDB" id="A0A4S8Q6Y5"/>
<evidence type="ECO:0000313" key="2">
    <source>
        <dbReference type="EMBL" id="THV40137.1"/>
    </source>
</evidence>
<gene>
    <name evidence="2" type="ORF">FAB82_15680</name>
</gene>
<feature type="domain" description="TPR repeat" evidence="1">
    <location>
        <begin position="261"/>
        <end position="484"/>
    </location>
</feature>
<accession>A0A4S8Q6Y5</accession>
<dbReference type="EMBL" id="STGY01000057">
    <property type="protein sequence ID" value="THV40137.1"/>
    <property type="molecule type" value="Genomic_DNA"/>
</dbReference>
<evidence type="ECO:0000259" key="1">
    <source>
        <dbReference type="Pfam" id="PF23275"/>
    </source>
</evidence>
<comment type="caution">
    <text evidence="2">The sequence shown here is derived from an EMBL/GenBank/DDBJ whole genome shotgun (WGS) entry which is preliminary data.</text>
</comment>
<name>A0A4S8Q6Y5_9ACTN</name>
<evidence type="ECO:0000313" key="3">
    <source>
        <dbReference type="Proteomes" id="UP000308760"/>
    </source>
</evidence>
<dbReference type="Pfam" id="PF23275">
    <property type="entry name" value="TPR_23"/>
    <property type="match status" value="1"/>
</dbReference>
<reference evidence="2 3" key="2">
    <citation type="submission" date="2019-05" db="EMBL/GenBank/DDBJ databases">
        <title>Glycomyces buryatensis sp. nov.</title>
        <authorList>
            <person name="Nikitina E."/>
        </authorList>
    </citation>
    <scope>NUCLEOTIDE SEQUENCE [LARGE SCALE GENOMIC DNA]</scope>
    <source>
        <strain evidence="2 3">18</strain>
    </source>
</reference>
<sequence length="871" mass="94507">MAFTEASFKPTPTEADPGKLGEQVGFLRAHSTRIIGQGSDVSEKMYGTATQFSELVADPITREGGKFERASMDAMGGAVWGADVTDRWAVAVSTYIRDVEDLQDDWNAAVRSDFGVTLEGLVAKGSITGGMPADVQSRILDNEIQAKGEAKLAQVEGDYAPVRAAYEQAAEDTGRWLKGGPTPANLRELGNGGAAGWALYNIFGADAAMPLDAQDGKALAEKIAAMLKNGDELTPELREQLNLMLALAARAQSMQGLEDTQLAPGELGFLEAFFKGMDVRDITGGPDNYLLYNVADHLKDLDFSDADQALVLGAMGGGLMTLSNSDFGGGMGRLPASLRRPLEYLTFGNNDKRFNYNDYTMYLEGLAPMLGSVRGAEDIDGKQIFGRLQAGRELSTGLMWMIADTFDHENDPVLNHLNDLKNPDSVVGDIMDIVTRDRNLNAQLLSGVIQHPDYGDDSTEHLLRGMFGHQWEDDGKSVSKLIDWIPAASRDIDPALQRDAAEAYFGLLDTMTNEEVGGHWKDSAYTFFTDGFGEINGFKNAPLGVANPVISKSLADATVPYLDWFADPNAEHLVGGEKVEFPTDLRWSIDPADRGGYITMQDRANMFELAMGSKSGAQSLGQAVYAKVYLDGSNLPEWSDGDGHADLGKLVTDGDGAEAYANRTGRLLGFLDSGYNNVLADGTDDAKLSAAENKSQAAWMRAGSAIAKEVITSIPPVRGAKIGWELLAKQSLEMGKYGPNVAETDGWAFQGPDAPKKGDDGVSLEDMKLKFGHNVVETLVQDPNSGRTVAELRELAPELTKKDADGNWVMRPADEVLIGNDPMKPKDEQYTADNALRDYRSFLGPHNTARYNEYMSTLDDQREDYGENHSR</sequence>
<organism evidence="2 3">
    <name type="scientific">Glycomyces buryatensis</name>
    <dbReference type="NCBI Taxonomy" id="2570927"/>
    <lineage>
        <taxon>Bacteria</taxon>
        <taxon>Bacillati</taxon>
        <taxon>Actinomycetota</taxon>
        <taxon>Actinomycetes</taxon>
        <taxon>Glycomycetales</taxon>
        <taxon>Glycomycetaceae</taxon>
        <taxon>Glycomyces</taxon>
    </lineage>
</organism>
<protein>
    <recommendedName>
        <fullName evidence="1">TPR repeat domain-containing protein</fullName>
    </recommendedName>
</protein>
<dbReference type="Proteomes" id="UP000308760">
    <property type="component" value="Unassembled WGS sequence"/>
</dbReference>